<feature type="transmembrane region" description="Helical" evidence="6">
    <location>
        <begin position="65"/>
        <end position="83"/>
    </location>
</feature>
<dbReference type="GO" id="GO:0016020">
    <property type="term" value="C:membrane"/>
    <property type="evidence" value="ECO:0007669"/>
    <property type="project" value="UniProtKB-SubCell"/>
</dbReference>
<dbReference type="SUPFAM" id="SSF103481">
    <property type="entry name" value="Multidrug resistance efflux transporter EmrE"/>
    <property type="match status" value="2"/>
</dbReference>
<reference evidence="8 11" key="2">
    <citation type="submission" date="2018-08" db="EMBL/GenBank/DDBJ databases">
        <title>Complete genome of the Arcobacter molluscorum type strain LMG 25693.</title>
        <authorList>
            <person name="Miller W.G."/>
            <person name="Yee E."/>
            <person name="Bono J.L."/>
        </authorList>
    </citation>
    <scope>NUCLEOTIDE SEQUENCE [LARGE SCALE GENOMIC DNA]</scope>
    <source>
        <strain evidence="8 11">CECT 7696</strain>
    </source>
</reference>
<dbReference type="KEGG" id="amol:AMOL_0694"/>
<evidence type="ECO:0000259" key="7">
    <source>
        <dbReference type="Pfam" id="PF00892"/>
    </source>
</evidence>
<dbReference type="InterPro" id="IPR000620">
    <property type="entry name" value="EamA_dom"/>
</dbReference>
<keyword evidence="10" id="KW-1185">Reference proteome</keyword>
<dbReference type="Pfam" id="PF00892">
    <property type="entry name" value="EamA"/>
    <property type="match status" value="2"/>
</dbReference>
<dbReference type="Gene3D" id="1.10.3730.20">
    <property type="match status" value="1"/>
</dbReference>
<dbReference type="InterPro" id="IPR050638">
    <property type="entry name" value="AA-Vitamin_Transporters"/>
</dbReference>
<evidence type="ECO:0000313" key="9">
    <source>
        <dbReference type="EMBL" id="PHO18512.1"/>
    </source>
</evidence>
<feature type="transmembrane region" description="Helical" evidence="6">
    <location>
        <begin position="182"/>
        <end position="203"/>
    </location>
</feature>
<evidence type="ECO:0000256" key="6">
    <source>
        <dbReference type="SAM" id="Phobius"/>
    </source>
</evidence>
<evidence type="ECO:0000313" key="11">
    <source>
        <dbReference type="Proteomes" id="UP000262712"/>
    </source>
</evidence>
<organism evidence="9 10">
    <name type="scientific">Malaciobacter molluscorum LMG 25693</name>
    <dbReference type="NCBI Taxonomy" id="870501"/>
    <lineage>
        <taxon>Bacteria</taxon>
        <taxon>Pseudomonadati</taxon>
        <taxon>Campylobacterota</taxon>
        <taxon>Epsilonproteobacteria</taxon>
        <taxon>Campylobacterales</taxon>
        <taxon>Arcobacteraceae</taxon>
        <taxon>Malaciobacter</taxon>
    </lineage>
</organism>
<name>A0A2G1DJ39_9BACT</name>
<feature type="transmembrane region" description="Helical" evidence="6">
    <location>
        <begin position="151"/>
        <end position="170"/>
    </location>
</feature>
<evidence type="ECO:0000256" key="1">
    <source>
        <dbReference type="ARBA" id="ARBA00004141"/>
    </source>
</evidence>
<evidence type="ECO:0000256" key="3">
    <source>
        <dbReference type="ARBA" id="ARBA00022692"/>
    </source>
</evidence>
<dbReference type="EMBL" id="NXFY01000005">
    <property type="protein sequence ID" value="PHO18512.1"/>
    <property type="molecule type" value="Genomic_DNA"/>
</dbReference>
<gene>
    <name evidence="8" type="ORF">AMOL_0694</name>
    <name evidence="9" type="ORF">CPU12_04330</name>
</gene>
<dbReference type="Proteomes" id="UP000262712">
    <property type="component" value="Chromosome"/>
</dbReference>
<keyword evidence="5 6" id="KW-0472">Membrane</keyword>
<evidence type="ECO:0000256" key="2">
    <source>
        <dbReference type="ARBA" id="ARBA00007362"/>
    </source>
</evidence>
<evidence type="ECO:0000256" key="5">
    <source>
        <dbReference type="ARBA" id="ARBA00023136"/>
    </source>
</evidence>
<evidence type="ECO:0000313" key="10">
    <source>
        <dbReference type="Proteomes" id="UP000221222"/>
    </source>
</evidence>
<feature type="transmembrane region" description="Helical" evidence="6">
    <location>
        <begin position="272"/>
        <end position="289"/>
    </location>
</feature>
<feature type="domain" description="EamA" evidence="7">
    <location>
        <begin position="153"/>
        <end position="289"/>
    </location>
</feature>
<comment type="subcellular location">
    <subcellularLocation>
        <location evidence="1">Membrane</location>
        <topology evidence="1">Multi-pass membrane protein</topology>
    </subcellularLocation>
</comment>
<dbReference type="AlphaFoldDB" id="A0A2G1DJ39"/>
<accession>A0A2G1DJ39</accession>
<dbReference type="Proteomes" id="UP000221222">
    <property type="component" value="Unassembled WGS sequence"/>
</dbReference>
<proteinExistence type="inferred from homology"/>
<feature type="transmembrane region" description="Helical" evidence="6">
    <location>
        <begin position="7"/>
        <end position="24"/>
    </location>
</feature>
<keyword evidence="3 6" id="KW-0812">Transmembrane</keyword>
<protein>
    <submittedName>
        <fullName evidence="9">EamA family transporter</fullName>
    </submittedName>
    <submittedName>
        <fullName evidence="8">EamA/RhaT family transporter</fullName>
    </submittedName>
</protein>
<dbReference type="InterPro" id="IPR037185">
    <property type="entry name" value="EmrE-like"/>
</dbReference>
<feature type="transmembrane region" description="Helical" evidence="6">
    <location>
        <begin position="215"/>
        <end position="238"/>
    </location>
</feature>
<comment type="similarity">
    <text evidence="2">Belongs to the EamA transporter family.</text>
</comment>
<reference evidence="9 10" key="1">
    <citation type="submission" date="2017-09" db="EMBL/GenBank/DDBJ databases">
        <title>Arcobacter canalis sp. nov., a new species isolated from a water canal contaminated with urban sewage.</title>
        <authorList>
            <person name="Perez-Cataluna A."/>
            <person name="Salas-Masso N."/>
            <person name="Figueras M.J."/>
        </authorList>
    </citation>
    <scope>NUCLEOTIDE SEQUENCE [LARGE SCALE GENOMIC DNA]</scope>
    <source>
        <strain evidence="9 10">F98-3</strain>
    </source>
</reference>
<dbReference type="PANTHER" id="PTHR32322">
    <property type="entry name" value="INNER MEMBRANE TRANSPORTER"/>
    <property type="match status" value="1"/>
</dbReference>
<feature type="domain" description="EamA" evidence="7">
    <location>
        <begin position="10"/>
        <end position="138"/>
    </location>
</feature>
<dbReference type="PANTHER" id="PTHR32322:SF2">
    <property type="entry name" value="EAMA DOMAIN-CONTAINING PROTEIN"/>
    <property type="match status" value="1"/>
</dbReference>
<evidence type="ECO:0000313" key="8">
    <source>
        <dbReference type="EMBL" id="AXX91692.1"/>
    </source>
</evidence>
<feature type="transmembrane region" description="Helical" evidence="6">
    <location>
        <begin position="30"/>
        <end position="53"/>
    </location>
</feature>
<feature type="transmembrane region" description="Helical" evidence="6">
    <location>
        <begin position="89"/>
        <end position="115"/>
    </location>
</feature>
<evidence type="ECO:0000256" key="4">
    <source>
        <dbReference type="ARBA" id="ARBA00022989"/>
    </source>
</evidence>
<sequence>MFKNLPSIAFWLIGIIWGSNFIYMKWASEYLSASQVVFIRVLFGFIPVLCYALYLKVIKLEHFKYAIHFFIMSLLGTTVYYYFFVKAAALLLSGVNGALSGSIPLFTFILSIIFINEERATFRRFLGIIVGLLGVVLIAKPFDANLLQTNINGVIYIVTGSLVLGMSFVYAKKFLTRLKIHFAALTTYQLGFALLVLVIFTDFTNITNILNNTHVFLGASIGLGLLGTGLAFILYYYLVEKLGAVNASTATYIPPVVALIIGYFFIGENITLVDILATMLIFSGVFLINKK</sequence>
<feature type="transmembrane region" description="Helical" evidence="6">
    <location>
        <begin position="250"/>
        <end position="266"/>
    </location>
</feature>
<dbReference type="EMBL" id="CP032098">
    <property type="protein sequence ID" value="AXX91692.1"/>
    <property type="molecule type" value="Genomic_DNA"/>
</dbReference>
<dbReference type="RefSeq" id="WP_099341863.1">
    <property type="nucleotide sequence ID" value="NZ_CP032098.1"/>
</dbReference>
<keyword evidence="4 6" id="KW-1133">Transmembrane helix</keyword>
<feature type="transmembrane region" description="Helical" evidence="6">
    <location>
        <begin position="122"/>
        <end position="139"/>
    </location>
</feature>